<dbReference type="FunFam" id="2.60.220.30:FF:000004">
    <property type="entry name" value="tight junction protein ZO-1 isoform X1"/>
    <property type="match status" value="1"/>
</dbReference>
<keyword evidence="9" id="KW-0677">Repeat</keyword>
<evidence type="ECO:0000256" key="8">
    <source>
        <dbReference type="ARBA" id="ARBA00022553"/>
    </source>
</evidence>
<evidence type="ECO:0000256" key="1">
    <source>
        <dbReference type="ARBA" id="ARBA00004413"/>
    </source>
</evidence>
<dbReference type="Gene3D" id="3.40.50.300">
    <property type="entry name" value="P-loop containing nucleotide triphosphate hydrolases"/>
    <property type="match status" value="1"/>
</dbReference>
<dbReference type="GO" id="GO:0005923">
    <property type="term" value="C:bicellular tight junction"/>
    <property type="evidence" value="ECO:0007669"/>
    <property type="project" value="UniProtKB-SubCell"/>
</dbReference>
<comment type="similarity">
    <text evidence="4">Belongs to the MAGUK family.</text>
</comment>
<dbReference type="FunFam" id="2.30.42.10:FF:000009">
    <property type="entry name" value="Putative tight junction protein ZO-1"/>
    <property type="match status" value="1"/>
</dbReference>
<reference evidence="21" key="1">
    <citation type="submission" date="2025-08" db="UniProtKB">
        <authorList>
            <consortium name="Ensembl"/>
        </authorList>
    </citation>
    <scope>IDENTIFICATION</scope>
</reference>
<feature type="compositionally biased region" description="Polar residues" evidence="16">
    <location>
        <begin position="1426"/>
        <end position="1446"/>
    </location>
</feature>
<dbReference type="GO" id="GO:0090557">
    <property type="term" value="P:establishment of endothelial intestinal barrier"/>
    <property type="evidence" value="ECO:0007669"/>
    <property type="project" value="TreeGrafter"/>
</dbReference>
<dbReference type="InterPro" id="IPR008145">
    <property type="entry name" value="GK/Ca_channel_bsu"/>
</dbReference>
<keyword evidence="10" id="KW-0303">Gap junction</keyword>
<dbReference type="SUPFAM" id="SSF50156">
    <property type="entry name" value="PDZ domain-like"/>
    <property type="match status" value="3"/>
</dbReference>
<dbReference type="SMART" id="SM00072">
    <property type="entry name" value="GuKc"/>
    <property type="match status" value="1"/>
</dbReference>
<evidence type="ECO:0000256" key="3">
    <source>
        <dbReference type="ARBA" id="ARBA00004610"/>
    </source>
</evidence>
<feature type="compositionally biased region" description="Basic and acidic residues" evidence="16">
    <location>
        <begin position="309"/>
        <end position="322"/>
    </location>
</feature>
<keyword evidence="7" id="KW-1003">Cell membrane</keyword>
<keyword evidence="22" id="KW-1185">Reference proteome</keyword>
<dbReference type="Pfam" id="PF07653">
    <property type="entry name" value="SH3_2"/>
    <property type="match status" value="1"/>
</dbReference>
<feature type="region of interest" description="Disordered" evidence="16">
    <location>
        <begin position="1010"/>
        <end position="1503"/>
    </location>
</feature>
<dbReference type="SMART" id="SM00228">
    <property type="entry name" value="PDZ"/>
    <property type="match status" value="3"/>
</dbReference>
<dbReference type="FunFam" id="2.30.42.10:FF:000013">
    <property type="entry name" value="Putative tight junction protein ZO-1"/>
    <property type="match status" value="1"/>
</dbReference>
<dbReference type="CDD" id="cd06729">
    <property type="entry name" value="PDZ3_ZO1-like_domain"/>
    <property type="match status" value="1"/>
</dbReference>
<reference evidence="21" key="2">
    <citation type="submission" date="2025-09" db="UniProtKB">
        <authorList>
            <consortium name="Ensembl"/>
        </authorList>
    </citation>
    <scope>IDENTIFICATION</scope>
</reference>
<feature type="domain" description="Guanylate kinase-like" evidence="18">
    <location>
        <begin position="684"/>
        <end position="785"/>
    </location>
</feature>
<dbReference type="Gene3D" id="2.60.220.30">
    <property type="match status" value="1"/>
</dbReference>
<dbReference type="GO" id="GO:0005921">
    <property type="term" value="C:gap junction"/>
    <property type="evidence" value="ECO:0007669"/>
    <property type="project" value="UniProtKB-SubCell"/>
</dbReference>
<dbReference type="InterPro" id="IPR027417">
    <property type="entry name" value="P-loop_NTPase"/>
</dbReference>
<dbReference type="FunFam" id="3.40.50.300:FF:000110">
    <property type="entry name" value="tight junction protein ZO-1 isoform X1"/>
    <property type="match status" value="1"/>
</dbReference>
<dbReference type="SMART" id="SM00218">
    <property type="entry name" value="ZU5"/>
    <property type="match status" value="1"/>
</dbReference>
<feature type="compositionally biased region" description="Polar residues" evidence="16">
    <location>
        <begin position="324"/>
        <end position="333"/>
    </location>
</feature>
<feature type="compositionally biased region" description="Basic and acidic residues" evidence="16">
    <location>
        <begin position="353"/>
        <end position="371"/>
    </location>
</feature>
<dbReference type="Pfam" id="PF00791">
    <property type="entry name" value="ZU5"/>
    <property type="match status" value="1"/>
</dbReference>
<feature type="compositionally biased region" description="Basic and acidic residues" evidence="16">
    <location>
        <begin position="1111"/>
        <end position="1123"/>
    </location>
</feature>
<feature type="compositionally biased region" description="Polar residues" evidence="16">
    <location>
        <begin position="1015"/>
        <end position="1024"/>
    </location>
</feature>
<evidence type="ECO:0000256" key="7">
    <source>
        <dbReference type="ARBA" id="ARBA00022475"/>
    </source>
</evidence>
<dbReference type="Pfam" id="PF00595">
    <property type="entry name" value="PDZ"/>
    <property type="match status" value="3"/>
</dbReference>
<dbReference type="Pfam" id="PF00625">
    <property type="entry name" value="Guanylate_kin"/>
    <property type="match status" value="1"/>
</dbReference>
<evidence type="ECO:0000256" key="14">
    <source>
        <dbReference type="ARBA" id="ARBA00081594"/>
    </source>
</evidence>
<keyword evidence="8" id="KW-0597">Phosphoprotein</keyword>
<feature type="compositionally biased region" description="Basic and acidic residues" evidence="16">
    <location>
        <begin position="1327"/>
        <end position="1344"/>
    </location>
</feature>
<feature type="region of interest" description="Disordered" evidence="16">
    <location>
        <begin position="820"/>
        <end position="922"/>
    </location>
</feature>
<dbReference type="PROSITE" id="PS51145">
    <property type="entry name" value="ZU5"/>
    <property type="match status" value="1"/>
</dbReference>
<feature type="compositionally biased region" description="Basic and acidic residues" evidence="16">
    <location>
        <begin position="1452"/>
        <end position="1461"/>
    </location>
</feature>
<dbReference type="CDD" id="cd06727">
    <property type="entry name" value="PDZ1_ZO1-like"/>
    <property type="match status" value="1"/>
</dbReference>
<dbReference type="InterPro" id="IPR036034">
    <property type="entry name" value="PDZ_sf"/>
</dbReference>
<dbReference type="InterPro" id="IPR035597">
    <property type="entry name" value="ZO-1_SH3"/>
</dbReference>
<feature type="domain" description="PDZ" evidence="19">
    <location>
        <begin position="182"/>
        <end position="260"/>
    </location>
</feature>
<feature type="compositionally biased region" description="Basic and acidic residues" evidence="16">
    <location>
        <begin position="1261"/>
        <end position="1272"/>
    </location>
</feature>
<dbReference type="InterPro" id="IPR005417">
    <property type="entry name" value="ZO"/>
</dbReference>
<keyword evidence="12" id="KW-0472">Membrane</keyword>
<dbReference type="GO" id="GO:1905605">
    <property type="term" value="P:positive regulation of blood-brain barrier permeability"/>
    <property type="evidence" value="ECO:0007669"/>
    <property type="project" value="TreeGrafter"/>
</dbReference>
<feature type="compositionally biased region" description="Polar residues" evidence="16">
    <location>
        <begin position="1360"/>
        <end position="1370"/>
    </location>
</feature>
<dbReference type="Gene3D" id="2.30.30.40">
    <property type="entry name" value="SH3 Domains"/>
    <property type="match status" value="1"/>
</dbReference>
<dbReference type="Gene3D" id="2.30.42.10">
    <property type="match status" value="3"/>
</dbReference>
<evidence type="ECO:0000259" key="19">
    <source>
        <dbReference type="PROSITE" id="PS50106"/>
    </source>
</evidence>
<dbReference type="PANTHER" id="PTHR13865:SF25">
    <property type="entry name" value="TIGHT JUNCTION PROTEIN ZO-1"/>
    <property type="match status" value="1"/>
</dbReference>
<evidence type="ECO:0000256" key="6">
    <source>
        <dbReference type="ARBA" id="ARBA00022443"/>
    </source>
</evidence>
<accession>A0A8C3LK82</accession>
<name>A0A8C3LK82_CHRPC</name>
<feature type="compositionally biased region" description="Basic and acidic residues" evidence="16">
    <location>
        <begin position="149"/>
        <end position="171"/>
    </location>
</feature>
<dbReference type="InterPro" id="IPR036028">
    <property type="entry name" value="SH3-like_dom_sf"/>
</dbReference>
<dbReference type="SUPFAM" id="SSF52540">
    <property type="entry name" value="P-loop containing nucleoside triphosphate hydrolases"/>
    <property type="match status" value="1"/>
</dbReference>
<dbReference type="PANTHER" id="PTHR13865">
    <property type="entry name" value="TIGHT JUNCTION PROTEIN"/>
    <property type="match status" value="1"/>
</dbReference>
<feature type="compositionally biased region" description="Basic and acidic residues" evidence="16">
    <location>
        <begin position="1195"/>
        <end position="1212"/>
    </location>
</feature>
<organism evidence="21 22">
    <name type="scientific">Chrysolophus pictus</name>
    <name type="common">Golden pheasant</name>
    <name type="synonym">Phasianus pictus</name>
    <dbReference type="NCBI Taxonomy" id="9089"/>
    <lineage>
        <taxon>Eukaryota</taxon>
        <taxon>Metazoa</taxon>
        <taxon>Chordata</taxon>
        <taxon>Craniata</taxon>
        <taxon>Vertebrata</taxon>
        <taxon>Euteleostomi</taxon>
        <taxon>Archelosauria</taxon>
        <taxon>Archosauria</taxon>
        <taxon>Dinosauria</taxon>
        <taxon>Saurischia</taxon>
        <taxon>Theropoda</taxon>
        <taxon>Coelurosauria</taxon>
        <taxon>Aves</taxon>
        <taxon>Neognathae</taxon>
        <taxon>Galloanserae</taxon>
        <taxon>Galliformes</taxon>
        <taxon>Phasianidae</taxon>
        <taxon>Phasianinae</taxon>
        <taxon>Chrysolophus</taxon>
    </lineage>
</organism>
<evidence type="ECO:0000256" key="5">
    <source>
        <dbReference type="ARBA" id="ARBA00022427"/>
    </source>
</evidence>
<comment type="subcellular location">
    <subcellularLocation>
        <location evidence="3">Cell junction</location>
        <location evidence="3">Gap junction</location>
    </subcellularLocation>
    <subcellularLocation>
        <location evidence="2">Cell junction</location>
        <location evidence="2">Tight junction</location>
    </subcellularLocation>
    <subcellularLocation>
        <location evidence="1">Cell membrane</location>
        <topology evidence="1">Peripheral membrane protein</topology>
        <orientation evidence="1">Cytoplasmic side</orientation>
    </subcellularLocation>
</comment>
<dbReference type="InterPro" id="IPR000906">
    <property type="entry name" value="ZU5_dom"/>
</dbReference>
<dbReference type="PRINTS" id="PR01598">
    <property type="entry name" value="ZONOCCLUDNS1"/>
</dbReference>
<keyword evidence="5" id="KW-0796">Tight junction</keyword>
<feature type="domain" description="ZU5" evidence="20">
    <location>
        <begin position="1548"/>
        <end position="1669"/>
    </location>
</feature>
<proteinExistence type="inferred from homology"/>
<evidence type="ECO:0000256" key="15">
    <source>
        <dbReference type="PROSITE-ProRule" id="PRU00192"/>
    </source>
</evidence>
<dbReference type="Ensembl" id="ENSCPIT00010012637.1">
    <property type="protein sequence ID" value="ENSCPIP00010010701.1"/>
    <property type="gene ID" value="ENSCPIG00010008302.1"/>
</dbReference>
<feature type="domain" description="PDZ" evidence="19">
    <location>
        <begin position="18"/>
        <end position="105"/>
    </location>
</feature>
<dbReference type="Proteomes" id="UP000694543">
    <property type="component" value="Unplaced"/>
</dbReference>
<dbReference type="GO" id="GO:0045216">
    <property type="term" value="P:cell-cell junction organization"/>
    <property type="evidence" value="ECO:0007669"/>
    <property type="project" value="TreeGrafter"/>
</dbReference>
<feature type="region of interest" description="Disordered" evidence="16">
    <location>
        <begin position="110"/>
        <end position="186"/>
    </location>
</feature>
<evidence type="ECO:0000256" key="16">
    <source>
        <dbReference type="SAM" id="MobiDB-lite"/>
    </source>
</evidence>
<dbReference type="GO" id="GO:0050839">
    <property type="term" value="F:cell adhesion molecule binding"/>
    <property type="evidence" value="ECO:0007669"/>
    <property type="project" value="TreeGrafter"/>
</dbReference>
<dbReference type="PRINTS" id="PR01597">
    <property type="entry name" value="ZONOCCLUDNS"/>
</dbReference>
<keyword evidence="11" id="KW-0965">Cell junction</keyword>
<dbReference type="InterPro" id="IPR005418">
    <property type="entry name" value="ZO-1"/>
</dbReference>
<evidence type="ECO:0000256" key="2">
    <source>
        <dbReference type="ARBA" id="ARBA00004435"/>
    </source>
</evidence>
<dbReference type="InterPro" id="IPR001478">
    <property type="entry name" value="PDZ"/>
</dbReference>
<evidence type="ECO:0000259" key="20">
    <source>
        <dbReference type="PROSITE" id="PS51145"/>
    </source>
</evidence>
<evidence type="ECO:0000313" key="21">
    <source>
        <dbReference type="Ensembl" id="ENSCPIP00010010701.1"/>
    </source>
</evidence>
<dbReference type="GO" id="GO:0098609">
    <property type="term" value="P:cell-cell adhesion"/>
    <property type="evidence" value="ECO:0007669"/>
    <property type="project" value="TreeGrafter"/>
</dbReference>
<dbReference type="PROSITE" id="PS50106">
    <property type="entry name" value="PDZ"/>
    <property type="match status" value="3"/>
</dbReference>
<evidence type="ECO:0000256" key="11">
    <source>
        <dbReference type="ARBA" id="ARBA00022949"/>
    </source>
</evidence>
<evidence type="ECO:0000256" key="12">
    <source>
        <dbReference type="ARBA" id="ARBA00023136"/>
    </source>
</evidence>
<evidence type="ECO:0000259" key="17">
    <source>
        <dbReference type="PROSITE" id="PS50002"/>
    </source>
</evidence>
<feature type="compositionally biased region" description="Basic and acidic residues" evidence="16">
    <location>
        <begin position="873"/>
        <end position="886"/>
    </location>
</feature>
<evidence type="ECO:0000259" key="18">
    <source>
        <dbReference type="PROSITE" id="PS50052"/>
    </source>
</evidence>
<dbReference type="InterPro" id="IPR001452">
    <property type="entry name" value="SH3_domain"/>
</dbReference>
<feature type="compositionally biased region" description="Polar residues" evidence="16">
    <location>
        <begin position="1311"/>
        <end position="1324"/>
    </location>
</feature>
<feature type="region of interest" description="Disordered" evidence="16">
    <location>
        <begin position="292"/>
        <end position="391"/>
    </location>
</feature>
<feature type="domain" description="PDZ" evidence="19">
    <location>
        <begin position="415"/>
        <end position="496"/>
    </location>
</feature>
<dbReference type="GO" id="GO:0150105">
    <property type="term" value="P:protein localization to cell-cell junction"/>
    <property type="evidence" value="ECO:0007669"/>
    <property type="project" value="TreeGrafter"/>
</dbReference>
<feature type="compositionally biased region" description="Basic and acidic residues" evidence="16">
    <location>
        <begin position="1027"/>
        <end position="1042"/>
    </location>
</feature>
<sequence>MEGYSATMEETAIWEQHTVTLHRAPGFGFGIAISGGRDNPHFQSGETSIVISDVLKGGPAEGLLQENDRVAMVNGVSMDNVEHAFAVQQLRKSGKNAKITIRRMKKIQIPVARQEPEPVSENEDDSYDEEIRDPRSSRGASSANRRHEKSWVRDRSASRERSLSPRSDRRSVTSSQPAKPTKVTLVKSRKNEEYGLRLASHIFVKEISQDSLAARDGNIQEGDVVLKINGTVTENMSLADAKTLIERSKGKLKMVVQRDERATLLNVPDLSDSIHSANASERDDISEIQSLASDHSNRSHDRPRRSRSRSPDQRSEPSDHSRHSPQQPSNGSLRSREDERVTKPGAVSTPVKNADDVSKTMEEVAVERTEKQTPPLPEPKPVYAQGGQPDVDLPVSPSDGPLPNSTHEDGMLRPSMKLVKFRKGDSVGLRLAGGNDVGIFVAGVLEDSPAAKEGLEEGDQILRVNNVDFTNIIREEAVLFLLDLPKGEEVTILAQKKKDVYRRIVESDVGDSFYIRTHFEYEKESPYGLSFNKGEVFRVVDTLYNGKLGSWLAIRIGKNHKEVERGIIPNKNRAEQLASVQYTLPKTAGGDRADFWRFRGLRSSKRNLRKSREDLSAQPVQTKFPAYERVVLREAGFLRPVTIFGPIADVAREKLAREEPDIFQIAKSEPRDAGTDQRSSGIIRLHTIKQIIDRDKHALLDVTPNAVDRLNYAQWYPIVVFLNPDSKQGVKTMRMRLCPESRKSARKLYERAHKLRKNNHHLFTTTINLNSMNEGWYGALKEAIQQQQNQLVWVSEGKADGATSDDLDLHDDRLSYLSAPGSEYSMYSTDSRHTSDYEDTDTEGGAYTDQELDETLNDEVGTPPESAITRSSEPVREDSSGMHHETQTYTSYTSQAQPQPNLRIDSSGFKTTASQPVYRKDPYINEEASRQSYVLKQPAVNHPAQRQERDPNLIYESQTQYAEKQPSRDYEQSTYRYDSTNYVDQFSRGYDPRLHYEDRVPPYEEHWSYYDEKQPYSQPRTAYESQPPRDLDSRQNTEESTERSYYPAQPRFEEPPPMSYDGRPRYEHAPKNFSLPQVRYEDQHPVGYDTHAHGRYKQEAQPYQSAISRSPEPKQYFDPHMRGYEQGPPQAYNAKAGQFEPSHNTSTVSLPPPASSQTKPEVLPSNSKPLPTPPSLAEEEEDPAMKPQSVRSRVKIFERRRSPSLEKMKDPSDTSAVKPPELAPKPTIPAMSGPKTTSQSQYEHDKTTYRAPEPQRPQVKPPEDIVRSNHYDPEEDEEYYRKQLSYFDRRNFENKPSAQVPASHHSDSTKPIHSQNQLNFSNYSKGKPTDAESMDRSVGDKRYEPIPQVTTPPPAPSVQYTQPQSINSPVLSLPAHHKPALSEVNSVSDPPPPQNKPAIFRSSREDTVQSTFYPQKSFPDKGPVNGTEQVQKTVTPSYNRFTTKPYTSAARPFERKFESPKFNHNLLPNEAQHKPELPSKSPNSPQPILKAHGSSQPPEFDSGMDTFTVQVDKPKYQPNNVNAVPKAIPVSPSALEDEEEEDGHTVVATARGVFNSNGGVLSSIETGVSIIIPQGAIPEGIEQEIYFKVCRDNSILPPLDKEKGETLLSPLVMCGPHGLKFLKPVELRLPHCASMTPDGDPKTWQNKSLPGDPNYLVGANCVSVLIDHF</sequence>
<evidence type="ECO:0000256" key="9">
    <source>
        <dbReference type="ARBA" id="ARBA00022737"/>
    </source>
</evidence>
<protein>
    <recommendedName>
        <fullName evidence="14">Zona occludens protein 1</fullName>
    </recommendedName>
    <alternativeName>
        <fullName evidence="13">Zonula occludens protein 1</fullName>
    </alternativeName>
</protein>
<dbReference type="InterPro" id="IPR008144">
    <property type="entry name" value="Guanylate_kin-like_dom"/>
</dbReference>
<feature type="domain" description="SH3" evidence="17">
    <location>
        <begin position="510"/>
        <end position="578"/>
    </location>
</feature>
<evidence type="ECO:0000256" key="4">
    <source>
        <dbReference type="ARBA" id="ARBA00007014"/>
    </source>
</evidence>
<evidence type="ECO:0000313" key="22">
    <source>
        <dbReference type="Proteomes" id="UP000694543"/>
    </source>
</evidence>
<dbReference type="FunFam" id="2.30.42.10:FF:000170">
    <property type="entry name" value="tight junction protein ZO-1 isoform X2"/>
    <property type="match status" value="1"/>
</dbReference>
<feature type="compositionally biased region" description="Polar residues" evidence="16">
    <location>
        <begin position="1141"/>
        <end position="1169"/>
    </location>
</feature>
<dbReference type="GO" id="GO:0005886">
    <property type="term" value="C:plasma membrane"/>
    <property type="evidence" value="ECO:0007669"/>
    <property type="project" value="UniProtKB-SubCell"/>
</dbReference>
<evidence type="ECO:0000256" key="10">
    <source>
        <dbReference type="ARBA" id="ARBA00022868"/>
    </source>
</evidence>
<feature type="compositionally biased region" description="Basic and acidic residues" evidence="16">
    <location>
        <begin position="1079"/>
        <end position="1098"/>
    </location>
</feature>
<dbReference type="SUPFAM" id="SSF50044">
    <property type="entry name" value="SH3-domain"/>
    <property type="match status" value="1"/>
</dbReference>
<dbReference type="PROSITE" id="PS50052">
    <property type="entry name" value="GUANYLATE_KINASE_2"/>
    <property type="match status" value="1"/>
</dbReference>
<dbReference type="CDD" id="cd12026">
    <property type="entry name" value="SH3_ZO-1"/>
    <property type="match status" value="1"/>
</dbReference>
<keyword evidence="6 15" id="KW-0728">SH3 domain</keyword>
<feature type="compositionally biased region" description="Acidic residues" evidence="16">
    <location>
        <begin position="118"/>
        <end position="131"/>
    </location>
</feature>
<dbReference type="PROSITE" id="PS50002">
    <property type="entry name" value="SH3"/>
    <property type="match status" value="1"/>
</dbReference>
<evidence type="ECO:0000256" key="13">
    <source>
        <dbReference type="ARBA" id="ARBA00077377"/>
    </source>
</evidence>
<dbReference type="CDD" id="cd06728">
    <property type="entry name" value="PDZ2_ZO1-like_ds"/>
    <property type="match status" value="1"/>
</dbReference>